<keyword evidence="8" id="KW-1185">Reference proteome</keyword>
<proteinExistence type="predicted"/>
<dbReference type="EMBL" id="JAZHXI010000012">
    <property type="protein sequence ID" value="KAL2065254.1"/>
    <property type="molecule type" value="Genomic_DNA"/>
</dbReference>
<evidence type="ECO:0000256" key="5">
    <source>
        <dbReference type="SAM" id="MobiDB-lite"/>
    </source>
</evidence>
<feature type="transmembrane region" description="Helical" evidence="6">
    <location>
        <begin position="651"/>
        <end position="668"/>
    </location>
</feature>
<dbReference type="InterPro" id="IPR045863">
    <property type="entry name" value="CorA_TM1_TM2"/>
</dbReference>
<name>A0ABR4C7J6_9HELO</name>
<accession>A0ABR4C7J6</accession>
<evidence type="ECO:0000313" key="7">
    <source>
        <dbReference type="EMBL" id="KAL2065254.1"/>
    </source>
</evidence>
<comment type="caution">
    <text evidence="7">The sequence shown here is derived from an EMBL/GenBank/DDBJ whole genome shotgun (WGS) entry which is preliminary data.</text>
</comment>
<feature type="transmembrane region" description="Helical" evidence="6">
    <location>
        <begin position="628"/>
        <end position="645"/>
    </location>
</feature>
<protein>
    <submittedName>
        <fullName evidence="7">Uncharacterized protein</fullName>
    </submittedName>
</protein>
<feature type="transmembrane region" description="Helical" evidence="6">
    <location>
        <begin position="570"/>
        <end position="592"/>
    </location>
</feature>
<evidence type="ECO:0000256" key="1">
    <source>
        <dbReference type="ARBA" id="ARBA00004141"/>
    </source>
</evidence>
<reference evidence="7 8" key="1">
    <citation type="journal article" date="2024" name="Commun. Biol.">
        <title>Comparative genomic analysis of thermophilic fungi reveals convergent evolutionary adaptations and gene losses.</title>
        <authorList>
            <person name="Steindorff A.S."/>
            <person name="Aguilar-Pontes M.V."/>
            <person name="Robinson A.J."/>
            <person name="Andreopoulos B."/>
            <person name="LaButti K."/>
            <person name="Kuo A."/>
            <person name="Mondo S."/>
            <person name="Riley R."/>
            <person name="Otillar R."/>
            <person name="Haridas S."/>
            <person name="Lipzen A."/>
            <person name="Grimwood J."/>
            <person name="Schmutz J."/>
            <person name="Clum A."/>
            <person name="Reid I.D."/>
            <person name="Moisan M.C."/>
            <person name="Butler G."/>
            <person name="Nguyen T.T.M."/>
            <person name="Dewar K."/>
            <person name="Conant G."/>
            <person name="Drula E."/>
            <person name="Henrissat B."/>
            <person name="Hansel C."/>
            <person name="Singer S."/>
            <person name="Hutchinson M.I."/>
            <person name="de Vries R.P."/>
            <person name="Natvig D.O."/>
            <person name="Powell A.J."/>
            <person name="Tsang A."/>
            <person name="Grigoriev I.V."/>
        </authorList>
    </citation>
    <scope>NUCLEOTIDE SEQUENCE [LARGE SCALE GENOMIC DNA]</scope>
    <source>
        <strain evidence="7 8">CBS 494.80</strain>
    </source>
</reference>
<organism evidence="7 8">
    <name type="scientific">Oculimacula yallundae</name>
    <dbReference type="NCBI Taxonomy" id="86028"/>
    <lineage>
        <taxon>Eukaryota</taxon>
        <taxon>Fungi</taxon>
        <taxon>Dikarya</taxon>
        <taxon>Ascomycota</taxon>
        <taxon>Pezizomycotina</taxon>
        <taxon>Leotiomycetes</taxon>
        <taxon>Helotiales</taxon>
        <taxon>Ploettnerulaceae</taxon>
        <taxon>Oculimacula</taxon>
    </lineage>
</organism>
<dbReference type="InterPro" id="IPR002523">
    <property type="entry name" value="MgTranspt_CorA/ZnTranspt_ZntB"/>
</dbReference>
<sequence>MSPNQIPSLDEIDALPLSTTTKPSSYGLAISKWRRFTRAFSAGFHETHPDQLEQWLMVDSSQNGFLKDYRKLKELPGKDIIKCLTRYYVVNTRIPPASVNISEEDQSNADISHAKDTFSNALDELSAKIRPRSHRSLQVCLLSLKSPDTLRSKLFRFKDKAFCSVQTMNAKYDLPSRSILTIVEKEWDPEWIQAKNLINNPFSQNKSRARRPCKLPSKVSTLHHLPILNRGSDCSIVELSLVPSAPLFRGDFYEYVWQRQNDVPQCERLVFFTCRSDHLGSRNLLITIDSSGEITNSNRCGELLIAFHGKLEQLPQLSSGILATDDMEITYIRIVLAALSILADSTCDFVNDGLQSILDLQYQGRRSPSGSKLNYLSHLDDCTQIAIKATHDALKLLAELKSFAQSSIDITPLQSGIQELERDLIYLEARLEDMTNHMITLKPMLKEKLDLRQIRRNYILTVLAAIFLPVSFMAALFGMNISDPWPSADNATLASLNYTLHATVLPSITSNTSEVIAKNITVFQDSGTYLWTFQTYWKATIPITIGTIMVPLVIGNVFRSLSRFAFDYRGHWRIIVIITIILSFKGLTAISVKYAYKGFWHLVYTLCLAVPALFLTAKSLVRRQHRRIWFGFMASIVFYVLVWVLGAFEKFIHVVPYIPLAYLLVVWFRHDIRDLYRRIRNSADANVSTDVTAEQEAFRPSHDFQGQDPARQSGDGISMTGAQGDSTANDIAVTYDGASLGRVRTSSGSASQIDGSIAV</sequence>
<dbReference type="Gene3D" id="1.20.58.340">
    <property type="entry name" value="Magnesium transport protein CorA, transmembrane region"/>
    <property type="match status" value="1"/>
</dbReference>
<evidence type="ECO:0000313" key="8">
    <source>
        <dbReference type="Proteomes" id="UP001595075"/>
    </source>
</evidence>
<gene>
    <name evidence="7" type="ORF">VTL71DRAFT_2923</name>
</gene>
<keyword evidence="3 6" id="KW-1133">Transmembrane helix</keyword>
<evidence type="ECO:0000256" key="3">
    <source>
        <dbReference type="ARBA" id="ARBA00022989"/>
    </source>
</evidence>
<comment type="subcellular location">
    <subcellularLocation>
        <location evidence="1">Membrane</location>
        <topology evidence="1">Multi-pass membrane protein</topology>
    </subcellularLocation>
</comment>
<evidence type="ECO:0000256" key="6">
    <source>
        <dbReference type="SAM" id="Phobius"/>
    </source>
</evidence>
<keyword evidence="2 6" id="KW-0812">Transmembrane</keyword>
<feature type="region of interest" description="Disordered" evidence="5">
    <location>
        <begin position="702"/>
        <end position="725"/>
    </location>
</feature>
<dbReference type="SUPFAM" id="SSF144083">
    <property type="entry name" value="Magnesium transport protein CorA, transmembrane region"/>
    <property type="match status" value="1"/>
</dbReference>
<evidence type="ECO:0000256" key="4">
    <source>
        <dbReference type="ARBA" id="ARBA00023136"/>
    </source>
</evidence>
<keyword evidence="4 6" id="KW-0472">Membrane</keyword>
<feature type="transmembrane region" description="Helical" evidence="6">
    <location>
        <begin position="598"/>
        <end position="616"/>
    </location>
</feature>
<evidence type="ECO:0000256" key="2">
    <source>
        <dbReference type="ARBA" id="ARBA00022692"/>
    </source>
</evidence>
<dbReference type="Pfam" id="PF01544">
    <property type="entry name" value="CorA"/>
    <property type="match status" value="1"/>
</dbReference>
<dbReference type="Proteomes" id="UP001595075">
    <property type="component" value="Unassembled WGS sequence"/>
</dbReference>
<feature type="transmembrane region" description="Helical" evidence="6">
    <location>
        <begin position="539"/>
        <end position="558"/>
    </location>
</feature>
<feature type="transmembrane region" description="Helical" evidence="6">
    <location>
        <begin position="458"/>
        <end position="479"/>
    </location>
</feature>